<organism evidence="1">
    <name type="scientific">hydrocarbon metagenome</name>
    <dbReference type="NCBI Taxonomy" id="938273"/>
    <lineage>
        <taxon>unclassified sequences</taxon>
        <taxon>metagenomes</taxon>
        <taxon>ecological metagenomes</taxon>
    </lineage>
</organism>
<name>A0A0W8E8S8_9ZZZZ</name>
<dbReference type="SUPFAM" id="SSF158397">
    <property type="entry name" value="TM1646-like"/>
    <property type="match status" value="1"/>
</dbReference>
<comment type="caution">
    <text evidence="1">The sequence shown here is derived from an EMBL/GenBank/DDBJ whole genome shotgun (WGS) entry which is preliminary data.</text>
</comment>
<evidence type="ECO:0000313" key="1">
    <source>
        <dbReference type="EMBL" id="KUG04969.1"/>
    </source>
</evidence>
<evidence type="ECO:0008006" key="2">
    <source>
        <dbReference type="Google" id="ProtNLM"/>
    </source>
</evidence>
<dbReference type="InterPro" id="IPR005585">
    <property type="entry name" value="DUF327"/>
</dbReference>
<dbReference type="AlphaFoldDB" id="A0A0W8E8S8"/>
<accession>A0A0W8E8S8</accession>
<protein>
    <recommendedName>
        <fullName evidence="2">DUF327 domain-containing protein</fullName>
    </recommendedName>
</protein>
<dbReference type="Gene3D" id="1.20.120.490">
    <property type="entry name" value="Hypothetical protein TM1646-like domain"/>
    <property type="match status" value="1"/>
</dbReference>
<dbReference type="Pfam" id="PF03885">
    <property type="entry name" value="DUF327"/>
    <property type="match status" value="1"/>
</dbReference>
<reference evidence="1" key="1">
    <citation type="journal article" date="2015" name="Proc. Natl. Acad. Sci. U.S.A.">
        <title>Networks of energetic and metabolic interactions define dynamics in microbial communities.</title>
        <authorList>
            <person name="Embree M."/>
            <person name="Liu J.K."/>
            <person name="Al-Bassam M.M."/>
            <person name="Zengler K."/>
        </authorList>
    </citation>
    <scope>NUCLEOTIDE SEQUENCE</scope>
</reference>
<proteinExistence type="predicted"/>
<dbReference type="InterPro" id="IPR024042">
    <property type="entry name" value="TM1646-like_dom_sf"/>
</dbReference>
<dbReference type="EMBL" id="LNQE01001833">
    <property type="protein sequence ID" value="KUG04969.1"/>
    <property type="molecule type" value="Genomic_DNA"/>
</dbReference>
<gene>
    <name evidence="1" type="ORF">ASZ90_017619</name>
</gene>
<sequence>MRVERDKRLRSSFQSRDSQYLTDIKKSSAGSFDQELNQQSQRQIQERMNEILNQIDSLNKQLRNNLTISNLVLYSNLIKKFLKEASLRAYQLKQERGLNRRGRLMLITINKIDFEVEQMVNDFVDSQREPFEILAIIDKIRGMLVDLVA</sequence>